<organism evidence="2">
    <name type="scientific">uncultured Desulfovibrio sp</name>
    <dbReference type="NCBI Taxonomy" id="167968"/>
    <lineage>
        <taxon>Bacteria</taxon>
        <taxon>Pseudomonadati</taxon>
        <taxon>Thermodesulfobacteriota</taxon>
        <taxon>Desulfovibrionia</taxon>
        <taxon>Desulfovibrionales</taxon>
        <taxon>Desulfovibrionaceae</taxon>
        <taxon>Desulfovibrio</taxon>
        <taxon>environmental samples</taxon>
    </lineage>
</organism>
<evidence type="ECO:0000256" key="1">
    <source>
        <dbReference type="SAM" id="MobiDB-lite"/>
    </source>
</evidence>
<evidence type="ECO:0000313" key="2">
    <source>
        <dbReference type="EMBL" id="SCM70588.1"/>
    </source>
</evidence>
<gene>
    <name evidence="2" type="ORF">KL86DES1_10499</name>
</gene>
<dbReference type="EMBL" id="FMJC01000001">
    <property type="protein sequence ID" value="SCM70588.1"/>
    <property type="molecule type" value="Genomic_DNA"/>
</dbReference>
<feature type="compositionally biased region" description="Polar residues" evidence="1">
    <location>
        <begin position="207"/>
        <end position="218"/>
    </location>
</feature>
<sequence>MRVRAVAVLRRPVPYSNFSLMAFYSLMRQRQRLGILGRMGMFGPGVNLEFLQHGATQAILGQHALHGSHQDAGGLVGQHVAENGGLETADPAGVPVIFFIGHFFAGNFDLFAVNYHDKVPVIHMRGEFRLVLAAQAVGDLAGQTTEHLILSVNHEPFAIDVFGGGAERLHRSDSSHLQISAALRLQKSSLRDAPSNGGDDIYRSKDGFNTANSRNCQEQPCHYPPTGHNPGAVT</sequence>
<proteinExistence type="predicted"/>
<feature type="region of interest" description="Disordered" evidence="1">
    <location>
        <begin position="190"/>
        <end position="234"/>
    </location>
</feature>
<name>A0A212KZ70_9BACT</name>
<protein>
    <submittedName>
        <fullName evidence="2">Uncharacterized protein</fullName>
    </submittedName>
</protein>
<accession>A0A212KZ70</accession>
<reference evidence="2" key="1">
    <citation type="submission" date="2016-08" db="EMBL/GenBank/DDBJ databases">
        <authorList>
            <person name="Seilhamer J.J."/>
        </authorList>
    </citation>
    <scope>NUCLEOTIDE SEQUENCE</scope>
    <source>
        <strain evidence="2">86-1</strain>
    </source>
</reference>
<dbReference type="AlphaFoldDB" id="A0A212KZ70"/>